<reference evidence="17 18" key="1">
    <citation type="submission" date="2024-05" db="EMBL/GenBank/DDBJ databases">
        <title>Culex pipiens pipiens assembly and annotation.</title>
        <authorList>
            <person name="Alout H."/>
            <person name="Durand T."/>
        </authorList>
    </citation>
    <scope>NUCLEOTIDE SEQUENCE [LARGE SCALE GENOMIC DNA]</scope>
    <source>
        <strain evidence="17">HA-2024</strain>
        <tissue evidence="17">Whole body</tissue>
    </source>
</reference>
<dbReference type="PANTHER" id="PTHR24291">
    <property type="entry name" value="CYTOCHROME P450 FAMILY 4"/>
    <property type="match status" value="1"/>
</dbReference>
<protein>
    <recommendedName>
        <fullName evidence="19">Cytochrome P450</fullName>
    </recommendedName>
</protein>
<comment type="cofactor">
    <cofactor evidence="1 14">
        <name>heme</name>
        <dbReference type="ChEBI" id="CHEBI:30413"/>
    </cofactor>
</comment>
<name>A0ABD1D9Q2_CULPP</name>
<dbReference type="GO" id="GO:0005789">
    <property type="term" value="C:endoplasmic reticulum membrane"/>
    <property type="evidence" value="ECO:0007669"/>
    <property type="project" value="UniProtKB-SubCell"/>
</dbReference>
<keyword evidence="7 14" id="KW-0479">Metal-binding</keyword>
<evidence type="ECO:0000256" key="4">
    <source>
        <dbReference type="ARBA" id="ARBA00004406"/>
    </source>
</evidence>
<keyword evidence="11 14" id="KW-0408">Iron</keyword>
<keyword evidence="6 14" id="KW-0349">Heme</keyword>
<dbReference type="InterPro" id="IPR002401">
    <property type="entry name" value="Cyt_P450_E_grp-I"/>
</dbReference>
<keyword evidence="9" id="KW-0492">Microsome</keyword>
<dbReference type="CDD" id="cd11057">
    <property type="entry name" value="CYP313-like"/>
    <property type="match status" value="1"/>
</dbReference>
<dbReference type="PRINTS" id="PR00463">
    <property type="entry name" value="EP450I"/>
</dbReference>
<dbReference type="GO" id="GO:0004497">
    <property type="term" value="F:monooxygenase activity"/>
    <property type="evidence" value="ECO:0007669"/>
    <property type="project" value="UniProtKB-KW"/>
</dbReference>
<comment type="subcellular location">
    <subcellularLocation>
        <location evidence="4">Endoplasmic reticulum membrane</location>
        <topology evidence="4">Peripheral membrane protein</topology>
    </subcellularLocation>
    <subcellularLocation>
        <location evidence="3">Microsome membrane</location>
        <topology evidence="3">Peripheral membrane protein</topology>
    </subcellularLocation>
</comment>
<dbReference type="Gene3D" id="1.10.630.10">
    <property type="entry name" value="Cytochrome P450"/>
    <property type="match status" value="1"/>
</dbReference>
<evidence type="ECO:0000256" key="10">
    <source>
        <dbReference type="ARBA" id="ARBA00023002"/>
    </source>
</evidence>
<evidence type="ECO:0000256" key="12">
    <source>
        <dbReference type="ARBA" id="ARBA00023033"/>
    </source>
</evidence>
<dbReference type="PANTHER" id="PTHR24291:SF189">
    <property type="entry name" value="CYTOCHROME P450 4C3-RELATED"/>
    <property type="match status" value="1"/>
</dbReference>
<comment type="function">
    <text evidence="2">May be involved in the metabolism of insect hormones and in the breakdown of synthetic insecticides.</text>
</comment>
<evidence type="ECO:0000256" key="11">
    <source>
        <dbReference type="ARBA" id="ARBA00023004"/>
    </source>
</evidence>
<feature type="binding site" description="axial binding residue" evidence="14">
    <location>
        <position position="445"/>
    </location>
    <ligand>
        <name>heme</name>
        <dbReference type="ChEBI" id="CHEBI:30413"/>
    </ligand>
    <ligandPart>
        <name>Fe</name>
        <dbReference type="ChEBI" id="CHEBI:18248"/>
    </ligandPart>
</feature>
<evidence type="ECO:0000256" key="14">
    <source>
        <dbReference type="PIRSR" id="PIRSR602401-1"/>
    </source>
</evidence>
<feature type="region of interest" description="Disordered" evidence="16">
    <location>
        <begin position="255"/>
        <end position="274"/>
    </location>
</feature>
<organism evidence="17 18">
    <name type="scientific">Culex pipiens pipiens</name>
    <name type="common">Northern house mosquito</name>
    <dbReference type="NCBI Taxonomy" id="38569"/>
    <lineage>
        <taxon>Eukaryota</taxon>
        <taxon>Metazoa</taxon>
        <taxon>Ecdysozoa</taxon>
        <taxon>Arthropoda</taxon>
        <taxon>Hexapoda</taxon>
        <taxon>Insecta</taxon>
        <taxon>Pterygota</taxon>
        <taxon>Neoptera</taxon>
        <taxon>Endopterygota</taxon>
        <taxon>Diptera</taxon>
        <taxon>Nematocera</taxon>
        <taxon>Culicoidea</taxon>
        <taxon>Culicidae</taxon>
        <taxon>Culicinae</taxon>
        <taxon>Culicini</taxon>
        <taxon>Culex</taxon>
        <taxon>Culex</taxon>
    </lineage>
</organism>
<evidence type="ECO:0000256" key="9">
    <source>
        <dbReference type="ARBA" id="ARBA00022848"/>
    </source>
</evidence>
<evidence type="ECO:0008006" key="19">
    <source>
        <dbReference type="Google" id="ProtNLM"/>
    </source>
</evidence>
<evidence type="ECO:0000256" key="13">
    <source>
        <dbReference type="ARBA" id="ARBA00023136"/>
    </source>
</evidence>
<evidence type="ECO:0000313" key="17">
    <source>
        <dbReference type="EMBL" id="KAL1395812.1"/>
    </source>
</evidence>
<evidence type="ECO:0000256" key="5">
    <source>
        <dbReference type="ARBA" id="ARBA00010617"/>
    </source>
</evidence>
<keyword evidence="10 15" id="KW-0560">Oxidoreductase</keyword>
<accession>A0ABD1D9Q2</accession>
<comment type="caution">
    <text evidence="17">The sequence shown here is derived from an EMBL/GenBank/DDBJ whole genome shotgun (WGS) entry which is preliminary data.</text>
</comment>
<dbReference type="SUPFAM" id="SSF48264">
    <property type="entry name" value="Cytochrome P450"/>
    <property type="match status" value="1"/>
</dbReference>
<dbReference type="Pfam" id="PF00067">
    <property type="entry name" value="p450"/>
    <property type="match status" value="1"/>
</dbReference>
<evidence type="ECO:0000256" key="16">
    <source>
        <dbReference type="SAM" id="MobiDB-lite"/>
    </source>
</evidence>
<keyword evidence="18" id="KW-1185">Reference proteome</keyword>
<proteinExistence type="inferred from homology"/>
<evidence type="ECO:0000256" key="3">
    <source>
        <dbReference type="ARBA" id="ARBA00004174"/>
    </source>
</evidence>
<dbReference type="InterPro" id="IPR001128">
    <property type="entry name" value="Cyt_P450"/>
</dbReference>
<dbReference type="PROSITE" id="PS00086">
    <property type="entry name" value="CYTOCHROME_P450"/>
    <property type="match status" value="1"/>
</dbReference>
<dbReference type="InterPro" id="IPR050196">
    <property type="entry name" value="Cytochrome_P450_Monoox"/>
</dbReference>
<comment type="similarity">
    <text evidence="5 15">Belongs to the cytochrome P450 family.</text>
</comment>
<evidence type="ECO:0000256" key="2">
    <source>
        <dbReference type="ARBA" id="ARBA00003690"/>
    </source>
</evidence>
<dbReference type="AlphaFoldDB" id="A0ABD1D9Q2"/>
<evidence type="ECO:0000256" key="1">
    <source>
        <dbReference type="ARBA" id="ARBA00001971"/>
    </source>
</evidence>
<dbReference type="InterPro" id="IPR036396">
    <property type="entry name" value="Cyt_P450_sf"/>
</dbReference>
<keyword evidence="8" id="KW-0256">Endoplasmic reticulum</keyword>
<dbReference type="PRINTS" id="PR00385">
    <property type="entry name" value="P450"/>
</dbReference>
<dbReference type="Proteomes" id="UP001562425">
    <property type="component" value="Unassembled WGS sequence"/>
</dbReference>
<dbReference type="InterPro" id="IPR017972">
    <property type="entry name" value="Cyt_P450_CS"/>
</dbReference>
<evidence type="ECO:0000256" key="7">
    <source>
        <dbReference type="ARBA" id="ARBA00022723"/>
    </source>
</evidence>
<evidence type="ECO:0000313" key="18">
    <source>
        <dbReference type="Proteomes" id="UP001562425"/>
    </source>
</evidence>
<dbReference type="GO" id="GO:0046872">
    <property type="term" value="F:metal ion binding"/>
    <property type="evidence" value="ECO:0007669"/>
    <property type="project" value="UniProtKB-KW"/>
</dbReference>
<evidence type="ECO:0000256" key="15">
    <source>
        <dbReference type="RuleBase" id="RU000461"/>
    </source>
</evidence>
<evidence type="ECO:0000256" key="8">
    <source>
        <dbReference type="ARBA" id="ARBA00022824"/>
    </source>
</evidence>
<keyword evidence="13" id="KW-0472">Membrane</keyword>
<evidence type="ECO:0000256" key="6">
    <source>
        <dbReference type="ARBA" id="ARBA00022617"/>
    </source>
</evidence>
<dbReference type="EMBL" id="JBEHCU010006976">
    <property type="protein sequence ID" value="KAL1395812.1"/>
    <property type="molecule type" value="Genomic_DNA"/>
</dbReference>
<keyword evidence="12 15" id="KW-0503">Monooxygenase</keyword>
<gene>
    <name evidence="17" type="ORF">pipiens_010965</name>
</gene>
<sequence length="498" mass="58499">MIEFLVFVTCCSVAYYYLTFRRSRKRLYELAARIPGPFDWPIIGSLHLGVGVTKSRDIFEYMTQFLHKLELPTRAWLGPFLVVAFDHPEHVAVILNSTHCIRRSFMYRFFRFDKGLLMTPDPQHWKLLRKRLNSSFSPLVLKNFAPAFNECADKLVTSLDKYVDQGTFDLLPKVSEFTITATLLNLFKVDLRAGDNEFKEKFAVNAEKLWTLVWRRIYQPWLHLDFFYQFMDRFQEEKQRIRMIRDFSHEISAARDSTRINNNSEHPPQEDPPNAEVLIDRLERMAFETQEIDQETFLSNIDTFMFASNDTTSNVMSTTLLMLAMHPEIQERVFAEVSQVIPTTNFIPQEALSKLVYLEMVIKESMRLVPVGSILGRICEKELTVDQWTIPAGTEVVIPIFKMHRNKAVWGERSEEFDPDNFLPERCAKRHPYAYIPFSGGIRNCIGMKYAYMSLKIVLAKLIARYRFRTELKLEQLKFEPSLILLIVNKHMVRLERR</sequence>